<dbReference type="AlphaFoldDB" id="A0A7J7FWL5"/>
<name>A0A7J7FWL5_CAMSI</name>
<feature type="compositionally biased region" description="Basic and acidic residues" evidence="1">
    <location>
        <begin position="24"/>
        <end position="45"/>
    </location>
</feature>
<reference evidence="2 3" key="2">
    <citation type="submission" date="2020-07" db="EMBL/GenBank/DDBJ databases">
        <title>Genome assembly of wild tea tree DASZ reveals pedigree and selection history of tea varieties.</title>
        <authorList>
            <person name="Zhang W."/>
        </authorList>
    </citation>
    <scope>NUCLEOTIDE SEQUENCE [LARGE SCALE GENOMIC DNA]</scope>
    <source>
        <strain evidence="3">cv. G240</strain>
        <tissue evidence="2">Leaf</tissue>
    </source>
</reference>
<sequence length="820" mass="90451">MARKRKTGSEYEESTGKSTPERVGSGREGRNVKRHGNEEERDLKSSEGAIPSVFVVPERLFGGLVKPPICACDEFLEDQLGRWKLEFERLMPRTQRFGSSETKVWFKYPEVYPRLEIFLFVYRADSTLICWLRVAAPFLCYTWLILHCRLHAFIASPSAFGLRLSRLSLVRHDIVCTVHLKLVQPDEPHSFLCMIISYARLCALSCILPLPPGAYLVCLACLSKSSALSKMGRLWALTFTPVIVMTFEFCQRGATVDTPFLTVLKTWTSPFEHSVIIHVCVRLEFPEVSSRAPCLRISELDRLVSGFAPNTCILPWKGRVGLVDHTHPPPAVARCHRLVFAATGNIVCRPALFVAGQHYFVPVLREYSADRQCNVPTGTIFSADSFNSVPMAIQHCRWKFHLAVEAGLRTGRKGVLIADLPRSYPSSRAETTPVMTDVWPSAPIEAGLRTGRKGVLIADLPRSYPSSRAETTPVMTDMWPSAPRFMAAQNSEEVVVMTAALEQGTAPQSEAAISMSYPPRSPVVHPVWAPQLYQAREPTTFELMGMIGDLQRSVTDLAYGMSASPPAAPYAGNFVPQEPPLLGRIVIELSQPEVASGHSHDMPAPTQTLDQAEAKGKDKAKIDADPIEQLLWAVEALKVRGMNKQQTSAIVTKAVDDAFPAPIKGSSSQTENQDGPRHAQTIPVVPNPAPGKVQKAKAAPADPFASASGKNPQTAKYLPRGRRVFHDLHMPLSRALLILAKNGHLKPLEPRPLPKNLPVTHDATLYCAYHQQSGHSTDGCSRLRHEVQDLIDNKVILPPTSGKPVTTQLLDFEGSNTTSM</sequence>
<feature type="region of interest" description="Disordered" evidence="1">
    <location>
        <begin position="594"/>
        <end position="619"/>
    </location>
</feature>
<organism evidence="2 3">
    <name type="scientific">Camellia sinensis</name>
    <name type="common">Tea plant</name>
    <name type="synonym">Thea sinensis</name>
    <dbReference type="NCBI Taxonomy" id="4442"/>
    <lineage>
        <taxon>Eukaryota</taxon>
        <taxon>Viridiplantae</taxon>
        <taxon>Streptophyta</taxon>
        <taxon>Embryophyta</taxon>
        <taxon>Tracheophyta</taxon>
        <taxon>Spermatophyta</taxon>
        <taxon>Magnoliopsida</taxon>
        <taxon>eudicotyledons</taxon>
        <taxon>Gunneridae</taxon>
        <taxon>Pentapetalae</taxon>
        <taxon>asterids</taxon>
        <taxon>Ericales</taxon>
        <taxon>Theaceae</taxon>
        <taxon>Camellia</taxon>
    </lineage>
</organism>
<protein>
    <submittedName>
        <fullName evidence="2">Uncharacterized protein</fullName>
    </submittedName>
</protein>
<accession>A0A7J7FWL5</accession>
<comment type="caution">
    <text evidence="2">The sequence shown here is derived from an EMBL/GenBank/DDBJ whole genome shotgun (WGS) entry which is preliminary data.</text>
</comment>
<dbReference type="Proteomes" id="UP000593564">
    <property type="component" value="Unassembled WGS sequence"/>
</dbReference>
<evidence type="ECO:0000313" key="3">
    <source>
        <dbReference type="Proteomes" id="UP000593564"/>
    </source>
</evidence>
<evidence type="ECO:0000313" key="2">
    <source>
        <dbReference type="EMBL" id="KAF5932783.1"/>
    </source>
</evidence>
<proteinExistence type="predicted"/>
<evidence type="ECO:0000256" key="1">
    <source>
        <dbReference type="SAM" id="MobiDB-lite"/>
    </source>
</evidence>
<gene>
    <name evidence="2" type="ORF">HYC85_028954</name>
</gene>
<feature type="compositionally biased region" description="Low complexity" evidence="1">
    <location>
        <begin position="696"/>
        <end position="708"/>
    </location>
</feature>
<feature type="region of interest" description="Disordered" evidence="1">
    <location>
        <begin position="1"/>
        <end position="45"/>
    </location>
</feature>
<dbReference type="EMBL" id="JACBKZ010000014">
    <property type="protein sequence ID" value="KAF5932783.1"/>
    <property type="molecule type" value="Genomic_DNA"/>
</dbReference>
<keyword evidence="3" id="KW-1185">Reference proteome</keyword>
<reference evidence="3" key="1">
    <citation type="journal article" date="2020" name="Nat. Commun.">
        <title>Genome assembly of wild tea tree DASZ reveals pedigree and selection history of tea varieties.</title>
        <authorList>
            <person name="Zhang W."/>
            <person name="Zhang Y."/>
            <person name="Qiu H."/>
            <person name="Guo Y."/>
            <person name="Wan H."/>
            <person name="Zhang X."/>
            <person name="Scossa F."/>
            <person name="Alseekh S."/>
            <person name="Zhang Q."/>
            <person name="Wang P."/>
            <person name="Xu L."/>
            <person name="Schmidt M.H."/>
            <person name="Jia X."/>
            <person name="Li D."/>
            <person name="Zhu A."/>
            <person name="Guo F."/>
            <person name="Chen W."/>
            <person name="Ni D."/>
            <person name="Usadel B."/>
            <person name="Fernie A.R."/>
            <person name="Wen W."/>
        </authorList>
    </citation>
    <scope>NUCLEOTIDE SEQUENCE [LARGE SCALE GENOMIC DNA]</scope>
    <source>
        <strain evidence="3">cv. G240</strain>
    </source>
</reference>
<feature type="region of interest" description="Disordered" evidence="1">
    <location>
        <begin position="661"/>
        <end position="715"/>
    </location>
</feature>